<keyword evidence="6" id="KW-0862">Zinc</keyword>
<feature type="domain" description="Rad50/SbcC-type AAA" evidence="13">
    <location>
        <begin position="590"/>
        <end position="789"/>
    </location>
</feature>
<reference evidence="17 18" key="1">
    <citation type="submission" date="2020-04" db="EMBL/GenBank/DDBJ databases">
        <title>Perkinsus olseni comparative genomics.</title>
        <authorList>
            <person name="Bogema D.R."/>
        </authorList>
    </citation>
    <scope>NUCLEOTIDE SEQUENCE [LARGE SCALE GENOMIC DNA]</scope>
    <source>
        <strain evidence="15">ATCC PRA-179</strain>
        <strain evidence="16">ATCC PRA-31</strain>
    </source>
</reference>
<organism evidence="16 18">
    <name type="scientific">Perkinsus olseni</name>
    <name type="common">Perkinsus atlanticus</name>
    <dbReference type="NCBI Taxonomy" id="32597"/>
    <lineage>
        <taxon>Eukaryota</taxon>
        <taxon>Sar</taxon>
        <taxon>Alveolata</taxon>
        <taxon>Perkinsozoa</taxon>
        <taxon>Perkinsea</taxon>
        <taxon>Perkinsida</taxon>
        <taxon>Perkinsidae</taxon>
        <taxon>Perkinsus</taxon>
    </lineage>
</organism>
<dbReference type="SUPFAM" id="SSF52540">
    <property type="entry name" value="P-loop containing nucleoside triphosphate hydrolases"/>
    <property type="match status" value="1"/>
</dbReference>
<feature type="coiled-coil region" evidence="9">
    <location>
        <begin position="822"/>
        <end position="894"/>
    </location>
</feature>
<evidence type="ECO:0000313" key="16">
    <source>
        <dbReference type="EMBL" id="KAF4672104.1"/>
    </source>
</evidence>
<dbReference type="InterPro" id="IPR000594">
    <property type="entry name" value="ThiF_NAD_FAD-bd"/>
</dbReference>
<dbReference type="InterPro" id="IPR019572">
    <property type="entry name" value="UBA_E1_SCCH"/>
</dbReference>
<dbReference type="GO" id="GO:0016887">
    <property type="term" value="F:ATP hydrolysis activity"/>
    <property type="evidence" value="ECO:0007669"/>
    <property type="project" value="InterPro"/>
</dbReference>
<keyword evidence="9" id="KW-0175">Coiled coil</keyword>
<dbReference type="Gene3D" id="3.50.50.80">
    <property type="entry name" value="Ubiquitin-activating enzyme E1, inactive adenylation domain, subdomain 1"/>
    <property type="match status" value="1"/>
</dbReference>
<evidence type="ECO:0000259" key="14">
    <source>
        <dbReference type="Pfam" id="PF14732"/>
    </source>
</evidence>
<dbReference type="EMBL" id="JABAHT010000090">
    <property type="protein sequence ID" value="KAF4665614.1"/>
    <property type="molecule type" value="Genomic_DNA"/>
</dbReference>
<dbReference type="InterPro" id="IPR028077">
    <property type="entry name" value="UAE_UbL_dom"/>
</dbReference>
<evidence type="ECO:0000256" key="7">
    <source>
        <dbReference type="ARBA" id="ARBA00022840"/>
    </source>
</evidence>
<feature type="domain" description="Ubiquitin/SUMO-activating enzyme ubiquitin-like" evidence="14">
    <location>
        <begin position="454"/>
        <end position="538"/>
    </location>
</feature>
<feature type="region of interest" description="Disordered" evidence="10">
    <location>
        <begin position="552"/>
        <end position="578"/>
    </location>
</feature>
<comment type="pathway">
    <text evidence="1">Protein modification; protein sumoylation.</text>
</comment>
<sequence>MVATTAEALRGVPASMITYLGEEEAARVANARLLVVGAGGIGCELLKDLSMMGVCNVTTIDLDTIDVSNLNRQFLFRRQHVNRPKAEVASEAAMAFNKEVKIDGKLGNVKDPQYSSTFFSSFDLVLNALDNVDARRHVNRLCLAAKRPLIEAGTTGFTGQCTVIYPQQSQCYECTSKAAPKVYPVCTIRSTPSTPVHCIQWAKLLFELMFGIEDDNSVLADLKEPLNKLRSSENGSSAKEDEVRREAVAIFNHLFCNDIKSQLKLTNLWADGKREAPVPVSFEEAVAAKSEEDTDVQAVWSVATQAKLFVDTVSRIFSQRREEIGTMAFSKDDKMAVDFVCAASNLRMHNYHIPLQSRWSVESIAGAIVPAVATTNCIVAGLQCTNLLVILREILRCEKDSSRKFSLRDSGATNVWIKYPNPAGKSILVPDPFLPPNPDCYVCQSSWVTVTLNDLEKWTVQDFVNKVLKKELGASAPFLVFQGNVIYEVTTDEDEDDEDEGLHPEWSLKQWDIEPGSLIDATDDMQSWSTQIVLLEDPNMSEEDHPELFTVSRGQQQTTNLPEKRPLSDGVSEGLSKRRKPNKVEIAASFSSERIEAIEFEKPVTLIVGHNGAGKTTVIECLKMATTGVLPPNCDKGHGFVFDPNVAGVPEVKGQIKLMFRSAAGKQVVMSRIFQLTNQRNRAGVLKTTFKQLESLIKVKGENGAPTQTITKKCADMDVLIPQLMGVPKAVLESVIFCHQEDSNWPLSDKAALKKKFDDIFGSARYTKALESIEKCRKELMAETKDKKHLLEMLGKVGNASRISVVESLSGKASAQPDYEGARSLKAQLENLSQEEGRLCDEVEHMNTRVDHAEAELREAIAEDAKTRDAQVKLAEKKAIMQRLQNDVTSLENSLPRIFDDSLDVLEATLDNELSDQVMAGLRRVVEDSQRDLEQGMEAAKQRQVTRACRAIRPRGGLTPSITT</sequence>
<feature type="domain" description="Ubiquitin-activating enzyme SCCH" evidence="12">
    <location>
        <begin position="303"/>
        <end position="360"/>
    </location>
</feature>
<gene>
    <name evidence="16" type="primary">UBA2_1</name>
    <name evidence="15" type="synonym">UBA2_2</name>
    <name evidence="16" type="ORF">FOL46_009476</name>
    <name evidence="15" type="ORF">FOZ61_010727</name>
</gene>
<dbReference type="Pfam" id="PF13476">
    <property type="entry name" value="AAA_23"/>
    <property type="match status" value="1"/>
</dbReference>
<evidence type="ECO:0000259" key="11">
    <source>
        <dbReference type="Pfam" id="PF00899"/>
    </source>
</evidence>
<evidence type="ECO:0000313" key="18">
    <source>
        <dbReference type="Proteomes" id="UP000572268"/>
    </source>
</evidence>
<evidence type="ECO:0000256" key="2">
    <source>
        <dbReference type="ARBA" id="ARBA00005673"/>
    </source>
</evidence>
<dbReference type="AlphaFoldDB" id="A0A7J6MKU1"/>
<keyword evidence="3" id="KW-0479">Metal-binding</keyword>
<comment type="caution">
    <text evidence="16">The sequence shown here is derived from an EMBL/GenBank/DDBJ whole genome shotgun (WGS) entry which is preliminary data.</text>
</comment>
<keyword evidence="5" id="KW-0833">Ubl conjugation pathway</keyword>
<dbReference type="GO" id="GO:0046872">
    <property type="term" value="F:metal ion binding"/>
    <property type="evidence" value="ECO:0007669"/>
    <property type="project" value="UniProtKB-KW"/>
</dbReference>
<dbReference type="GO" id="GO:0016925">
    <property type="term" value="P:protein sumoylation"/>
    <property type="evidence" value="ECO:0007669"/>
    <property type="project" value="UniProtKB-UniPathway"/>
</dbReference>
<evidence type="ECO:0000256" key="6">
    <source>
        <dbReference type="ARBA" id="ARBA00022833"/>
    </source>
</evidence>
<dbReference type="PANTHER" id="PTHR10953">
    <property type="entry name" value="UBIQUITIN-ACTIVATING ENZYME E1"/>
    <property type="match status" value="1"/>
</dbReference>
<dbReference type="Gene3D" id="1.10.10.520">
    <property type="entry name" value="Ubiquitin activating enzymes (Uba3). Chain: B, domain 2"/>
    <property type="match status" value="1"/>
</dbReference>
<dbReference type="GO" id="GO:0031510">
    <property type="term" value="C:SUMO activating enzyme complex"/>
    <property type="evidence" value="ECO:0007669"/>
    <property type="project" value="TreeGrafter"/>
</dbReference>
<dbReference type="OrthoDB" id="10252231at2759"/>
<evidence type="ECO:0000256" key="9">
    <source>
        <dbReference type="SAM" id="Coils"/>
    </source>
</evidence>
<evidence type="ECO:0000313" key="17">
    <source>
        <dbReference type="Proteomes" id="UP000570595"/>
    </source>
</evidence>
<feature type="compositionally biased region" description="Polar residues" evidence="10">
    <location>
        <begin position="552"/>
        <end position="561"/>
    </location>
</feature>
<evidence type="ECO:0000256" key="5">
    <source>
        <dbReference type="ARBA" id="ARBA00022786"/>
    </source>
</evidence>
<dbReference type="GO" id="GO:0006302">
    <property type="term" value="P:double-strand break repair"/>
    <property type="evidence" value="ECO:0007669"/>
    <property type="project" value="InterPro"/>
</dbReference>
<keyword evidence="4" id="KW-0547">Nucleotide-binding</keyword>
<dbReference type="EMBL" id="JABANN010000087">
    <property type="protein sequence ID" value="KAF4672104.1"/>
    <property type="molecule type" value="Genomic_DNA"/>
</dbReference>
<dbReference type="InterPro" id="IPR027417">
    <property type="entry name" value="P-loop_NTPase"/>
</dbReference>
<dbReference type="InterPro" id="IPR038729">
    <property type="entry name" value="Rad50/SbcC_AAA"/>
</dbReference>
<dbReference type="InterPro" id="IPR042449">
    <property type="entry name" value="Ub-E1_IAD_1"/>
</dbReference>
<dbReference type="UniPathway" id="UPA00886"/>
<dbReference type="GO" id="GO:0005524">
    <property type="term" value="F:ATP binding"/>
    <property type="evidence" value="ECO:0007669"/>
    <property type="project" value="UniProtKB-KW"/>
</dbReference>
<dbReference type="PANTHER" id="PTHR10953:SF5">
    <property type="entry name" value="SUMO-ACTIVATING ENZYME SUBUNIT 2"/>
    <property type="match status" value="1"/>
</dbReference>
<keyword evidence="7" id="KW-0067">ATP-binding</keyword>
<evidence type="ECO:0000256" key="8">
    <source>
        <dbReference type="PROSITE-ProRule" id="PRU10132"/>
    </source>
</evidence>
<dbReference type="InterPro" id="IPR033127">
    <property type="entry name" value="UBQ-activ_enz_E1_Cys_AS"/>
</dbReference>
<comment type="similarity">
    <text evidence="2">Belongs to the ubiquitin-activating E1 family.</text>
</comment>
<evidence type="ECO:0000256" key="3">
    <source>
        <dbReference type="ARBA" id="ARBA00022723"/>
    </source>
</evidence>
<proteinExistence type="inferred from homology"/>
<dbReference type="GO" id="GO:0019948">
    <property type="term" value="F:SUMO activating enzyme activity"/>
    <property type="evidence" value="ECO:0007669"/>
    <property type="project" value="TreeGrafter"/>
</dbReference>
<dbReference type="Gene3D" id="3.10.290.20">
    <property type="entry name" value="Ubiquitin-like 2 activating enzyme e1b. Chain: B, domain 3"/>
    <property type="match status" value="1"/>
</dbReference>
<feature type="domain" description="THIF-type NAD/FAD binding fold" evidence="11">
    <location>
        <begin position="19"/>
        <end position="394"/>
    </location>
</feature>
<dbReference type="InterPro" id="IPR023318">
    <property type="entry name" value="Ub_act_enz_dom_a_sf"/>
</dbReference>
<dbReference type="InterPro" id="IPR045886">
    <property type="entry name" value="ThiF/MoeB/HesA"/>
</dbReference>
<dbReference type="GO" id="GO:0005737">
    <property type="term" value="C:cytoplasm"/>
    <property type="evidence" value="ECO:0007669"/>
    <property type="project" value="TreeGrafter"/>
</dbReference>
<dbReference type="Pfam" id="PF14732">
    <property type="entry name" value="UAE_UbL"/>
    <property type="match status" value="1"/>
</dbReference>
<dbReference type="Proteomes" id="UP000570595">
    <property type="component" value="Unassembled WGS sequence"/>
</dbReference>
<dbReference type="PROSITE" id="PS00865">
    <property type="entry name" value="UBIQUITIN_ACTIVAT_2"/>
    <property type="match status" value="1"/>
</dbReference>
<dbReference type="Pfam" id="PF00899">
    <property type="entry name" value="ThiF"/>
    <property type="match status" value="1"/>
</dbReference>
<dbReference type="Proteomes" id="UP000572268">
    <property type="component" value="Unassembled WGS sequence"/>
</dbReference>
<evidence type="ECO:0000256" key="1">
    <source>
        <dbReference type="ARBA" id="ARBA00004718"/>
    </source>
</evidence>
<accession>A0A7J6MKU1</accession>
<dbReference type="SUPFAM" id="SSF69572">
    <property type="entry name" value="Activating enzymes of the ubiquitin-like proteins"/>
    <property type="match status" value="1"/>
</dbReference>
<evidence type="ECO:0000259" key="13">
    <source>
        <dbReference type="Pfam" id="PF13476"/>
    </source>
</evidence>
<dbReference type="FunFam" id="3.50.50.80:FF:000002">
    <property type="entry name" value="SUMO-activating enzyme subunit 2"/>
    <property type="match status" value="1"/>
</dbReference>
<dbReference type="Pfam" id="PF10585">
    <property type="entry name" value="UBA_E1_SCCH"/>
    <property type="match status" value="1"/>
</dbReference>
<dbReference type="Gene3D" id="3.40.50.300">
    <property type="entry name" value="P-loop containing nucleotide triphosphate hydrolases"/>
    <property type="match status" value="1"/>
</dbReference>
<evidence type="ECO:0000256" key="4">
    <source>
        <dbReference type="ARBA" id="ARBA00022741"/>
    </source>
</evidence>
<evidence type="ECO:0000259" key="12">
    <source>
        <dbReference type="Pfam" id="PF10585"/>
    </source>
</evidence>
<evidence type="ECO:0000256" key="10">
    <source>
        <dbReference type="SAM" id="MobiDB-lite"/>
    </source>
</evidence>
<protein>
    <submittedName>
        <fullName evidence="16">E1 ubiquitin-activating protein uba2</fullName>
    </submittedName>
</protein>
<name>A0A7J6MKU1_PEROL</name>
<dbReference type="InterPro" id="IPR035985">
    <property type="entry name" value="Ubiquitin-activating_enz"/>
</dbReference>
<evidence type="ECO:0000313" key="15">
    <source>
        <dbReference type="EMBL" id="KAF4665614.1"/>
    </source>
</evidence>
<feature type="active site" description="Glycyl thioester intermediate" evidence="8">
    <location>
        <position position="186"/>
    </location>
</feature>